<feature type="domain" description="ATPase AAA-type core" evidence="4">
    <location>
        <begin position="38"/>
        <end position="155"/>
    </location>
</feature>
<organism evidence="6">
    <name type="scientific">viral metagenome</name>
    <dbReference type="NCBI Taxonomy" id="1070528"/>
    <lineage>
        <taxon>unclassified sequences</taxon>
        <taxon>metagenomes</taxon>
        <taxon>organismal metagenomes</taxon>
    </lineage>
</organism>
<dbReference type="PANTHER" id="PTHR11669">
    <property type="entry name" value="REPLICATION FACTOR C / DNA POLYMERASE III GAMMA-TAU SUBUNIT"/>
    <property type="match status" value="1"/>
</dbReference>
<dbReference type="Pfam" id="PF00004">
    <property type="entry name" value="AAA"/>
    <property type="match status" value="1"/>
</dbReference>
<name>A0A6C0CS54_9ZZZZ</name>
<keyword evidence="2" id="KW-0547">Nucleotide-binding</keyword>
<dbReference type="CDD" id="cd00009">
    <property type="entry name" value="AAA"/>
    <property type="match status" value="1"/>
</dbReference>
<dbReference type="SUPFAM" id="SSF52540">
    <property type="entry name" value="P-loop containing nucleoside triphosphate hydrolases"/>
    <property type="match status" value="1"/>
</dbReference>
<accession>A0A6C0CS54</accession>
<evidence type="ECO:0000256" key="3">
    <source>
        <dbReference type="ARBA" id="ARBA00022840"/>
    </source>
</evidence>
<evidence type="ECO:0000259" key="5">
    <source>
        <dbReference type="Pfam" id="PF08542"/>
    </source>
</evidence>
<dbReference type="GO" id="GO:0006261">
    <property type="term" value="P:DNA-templated DNA replication"/>
    <property type="evidence" value="ECO:0007669"/>
    <property type="project" value="TreeGrafter"/>
</dbReference>
<evidence type="ECO:0000256" key="2">
    <source>
        <dbReference type="ARBA" id="ARBA00022741"/>
    </source>
</evidence>
<dbReference type="GO" id="GO:0005634">
    <property type="term" value="C:nucleus"/>
    <property type="evidence" value="ECO:0007669"/>
    <property type="project" value="TreeGrafter"/>
</dbReference>
<sequence length="319" mass="36787">MLEHFTSKYQPKLLTDFTINNDLIDIIRTLAAMDNLNMLFIGNSGSGRTSLIQAIIREYYGEDIKLNHDNILTINTLKEQGISYYRSEVKIFCQTSSLIKNKKKILVLDDIDIINEQSQQVFRNCIDKYSNNVVFLASCSNTQKVIESLQSRMNVLNIKSPSEEQLKNIAVRIINAENINVNNEVLSFIVKVCNGSIRILINYLEKFKLLNKSIDFELANKVCTNISFIELEKYTKYCKENKLSNALKLINSLIVKGYSVTDILDSYFTFVKITDTLAEEKKYNIIPLLCKYIAIFHDIHEDEIELSFFTNNLINLLQE</sequence>
<dbReference type="InterPro" id="IPR013748">
    <property type="entry name" value="Rep_factorC_C"/>
</dbReference>
<dbReference type="Gene3D" id="1.10.8.60">
    <property type="match status" value="1"/>
</dbReference>
<keyword evidence="1" id="KW-0235">DNA replication</keyword>
<dbReference type="GO" id="GO:0016887">
    <property type="term" value="F:ATP hydrolysis activity"/>
    <property type="evidence" value="ECO:0007669"/>
    <property type="project" value="InterPro"/>
</dbReference>
<dbReference type="GO" id="GO:0003689">
    <property type="term" value="F:DNA clamp loader activity"/>
    <property type="evidence" value="ECO:0007669"/>
    <property type="project" value="TreeGrafter"/>
</dbReference>
<protein>
    <submittedName>
        <fullName evidence="6">Uncharacterized protein</fullName>
    </submittedName>
</protein>
<proteinExistence type="predicted"/>
<reference evidence="6" key="1">
    <citation type="journal article" date="2020" name="Nature">
        <title>Giant virus diversity and host interactions through global metagenomics.</title>
        <authorList>
            <person name="Schulz F."/>
            <person name="Roux S."/>
            <person name="Paez-Espino D."/>
            <person name="Jungbluth S."/>
            <person name="Walsh D.A."/>
            <person name="Denef V.J."/>
            <person name="McMahon K.D."/>
            <person name="Konstantinidis K.T."/>
            <person name="Eloe-Fadrosh E.A."/>
            <person name="Kyrpides N.C."/>
            <person name="Woyke T."/>
        </authorList>
    </citation>
    <scope>NUCLEOTIDE SEQUENCE</scope>
    <source>
        <strain evidence="6">GVMAG-M-3300021425-30</strain>
    </source>
</reference>
<dbReference type="InterPro" id="IPR050238">
    <property type="entry name" value="DNA_Rep/Repair_Clamp_Loader"/>
</dbReference>
<dbReference type="GO" id="GO:0005663">
    <property type="term" value="C:DNA replication factor C complex"/>
    <property type="evidence" value="ECO:0007669"/>
    <property type="project" value="TreeGrafter"/>
</dbReference>
<evidence type="ECO:0000259" key="4">
    <source>
        <dbReference type="Pfam" id="PF00004"/>
    </source>
</evidence>
<dbReference type="AlphaFoldDB" id="A0A6C0CS54"/>
<dbReference type="SUPFAM" id="SSF48019">
    <property type="entry name" value="post-AAA+ oligomerization domain-like"/>
    <property type="match status" value="1"/>
</dbReference>
<evidence type="ECO:0000313" key="6">
    <source>
        <dbReference type="EMBL" id="QHT06519.1"/>
    </source>
</evidence>
<dbReference type="Gene3D" id="3.40.50.300">
    <property type="entry name" value="P-loop containing nucleotide triphosphate hydrolases"/>
    <property type="match status" value="1"/>
</dbReference>
<dbReference type="InterPro" id="IPR008921">
    <property type="entry name" value="DNA_pol3_clamp-load_cplx_C"/>
</dbReference>
<dbReference type="InterPro" id="IPR003959">
    <property type="entry name" value="ATPase_AAA_core"/>
</dbReference>
<keyword evidence="3" id="KW-0067">ATP-binding</keyword>
<dbReference type="GO" id="GO:0005524">
    <property type="term" value="F:ATP binding"/>
    <property type="evidence" value="ECO:0007669"/>
    <property type="project" value="UniProtKB-KW"/>
</dbReference>
<dbReference type="PANTHER" id="PTHR11669:SF20">
    <property type="entry name" value="REPLICATION FACTOR C SUBUNIT 4"/>
    <property type="match status" value="1"/>
</dbReference>
<dbReference type="GO" id="GO:0006281">
    <property type="term" value="P:DNA repair"/>
    <property type="evidence" value="ECO:0007669"/>
    <property type="project" value="TreeGrafter"/>
</dbReference>
<evidence type="ECO:0000256" key="1">
    <source>
        <dbReference type="ARBA" id="ARBA00022705"/>
    </source>
</evidence>
<dbReference type="EMBL" id="MN739469">
    <property type="protein sequence ID" value="QHT06519.1"/>
    <property type="molecule type" value="Genomic_DNA"/>
</dbReference>
<feature type="domain" description="Replication factor C C-terminal" evidence="5">
    <location>
        <begin position="231"/>
        <end position="286"/>
    </location>
</feature>
<dbReference type="Pfam" id="PF08542">
    <property type="entry name" value="Rep_fac_C"/>
    <property type="match status" value="1"/>
</dbReference>
<dbReference type="InterPro" id="IPR027417">
    <property type="entry name" value="P-loop_NTPase"/>
</dbReference>
<dbReference type="GO" id="GO:0003677">
    <property type="term" value="F:DNA binding"/>
    <property type="evidence" value="ECO:0007669"/>
    <property type="project" value="InterPro"/>
</dbReference>